<feature type="region of interest" description="Disordered" evidence="1">
    <location>
        <begin position="1"/>
        <end position="21"/>
    </location>
</feature>
<gene>
    <name evidence="2" type="ORF">Slati_1444000</name>
</gene>
<reference evidence="2" key="1">
    <citation type="submission" date="2020-06" db="EMBL/GenBank/DDBJ databases">
        <authorList>
            <person name="Li T."/>
            <person name="Hu X."/>
            <person name="Zhang T."/>
            <person name="Song X."/>
            <person name="Zhang H."/>
            <person name="Dai N."/>
            <person name="Sheng W."/>
            <person name="Hou X."/>
            <person name="Wei L."/>
        </authorList>
    </citation>
    <scope>NUCLEOTIDE SEQUENCE</scope>
    <source>
        <strain evidence="2">KEN1</strain>
        <tissue evidence="2">Leaf</tissue>
    </source>
</reference>
<comment type="caution">
    <text evidence="2">The sequence shown here is derived from an EMBL/GenBank/DDBJ whole genome shotgun (WGS) entry which is preliminary data.</text>
</comment>
<reference evidence="2" key="2">
    <citation type="journal article" date="2024" name="Plant">
        <title>Genomic evolution and insights into agronomic trait innovations of Sesamum species.</title>
        <authorList>
            <person name="Miao H."/>
            <person name="Wang L."/>
            <person name="Qu L."/>
            <person name="Liu H."/>
            <person name="Sun Y."/>
            <person name="Le M."/>
            <person name="Wang Q."/>
            <person name="Wei S."/>
            <person name="Zheng Y."/>
            <person name="Lin W."/>
            <person name="Duan Y."/>
            <person name="Cao H."/>
            <person name="Xiong S."/>
            <person name="Wang X."/>
            <person name="Wei L."/>
            <person name="Li C."/>
            <person name="Ma Q."/>
            <person name="Ju M."/>
            <person name="Zhao R."/>
            <person name="Li G."/>
            <person name="Mu C."/>
            <person name="Tian Q."/>
            <person name="Mei H."/>
            <person name="Zhang T."/>
            <person name="Gao T."/>
            <person name="Zhang H."/>
        </authorList>
    </citation>
    <scope>NUCLEOTIDE SEQUENCE</scope>
    <source>
        <strain evidence="2">KEN1</strain>
    </source>
</reference>
<accession>A0AAW2X7H0</accession>
<evidence type="ECO:0000256" key="1">
    <source>
        <dbReference type="SAM" id="MobiDB-lite"/>
    </source>
</evidence>
<protein>
    <submittedName>
        <fullName evidence="2">Uncharacterized protein</fullName>
    </submittedName>
</protein>
<organism evidence="2">
    <name type="scientific">Sesamum latifolium</name>
    <dbReference type="NCBI Taxonomy" id="2727402"/>
    <lineage>
        <taxon>Eukaryota</taxon>
        <taxon>Viridiplantae</taxon>
        <taxon>Streptophyta</taxon>
        <taxon>Embryophyta</taxon>
        <taxon>Tracheophyta</taxon>
        <taxon>Spermatophyta</taxon>
        <taxon>Magnoliopsida</taxon>
        <taxon>eudicotyledons</taxon>
        <taxon>Gunneridae</taxon>
        <taxon>Pentapetalae</taxon>
        <taxon>asterids</taxon>
        <taxon>lamiids</taxon>
        <taxon>Lamiales</taxon>
        <taxon>Pedaliaceae</taxon>
        <taxon>Sesamum</taxon>
    </lineage>
</organism>
<name>A0AAW2X7H0_9LAMI</name>
<proteinExistence type="predicted"/>
<dbReference type="EMBL" id="JACGWN010000005">
    <property type="protein sequence ID" value="KAL0448876.1"/>
    <property type="molecule type" value="Genomic_DNA"/>
</dbReference>
<dbReference type="AlphaFoldDB" id="A0AAW2X7H0"/>
<sequence length="55" mass="6311">MERVLASMENQVTDAMNPDLTRAFTPEEITRALNQMHPLKSPDPDGMSPIFFQKY</sequence>
<evidence type="ECO:0000313" key="2">
    <source>
        <dbReference type="EMBL" id="KAL0448876.1"/>
    </source>
</evidence>